<dbReference type="InterPro" id="IPR032284">
    <property type="entry name" value="RecQ_Zn-bd"/>
</dbReference>
<keyword evidence="6" id="KW-0067">ATP-binding</keyword>
<dbReference type="InterPro" id="IPR004589">
    <property type="entry name" value="DNA_helicase_ATP-dep_RecQ"/>
</dbReference>
<keyword evidence="5 15" id="KW-0347">Helicase</keyword>
<organism evidence="15 16">
    <name type="scientific">Flavobacterium jejuense</name>
    <dbReference type="NCBI Taxonomy" id="1544455"/>
    <lineage>
        <taxon>Bacteria</taxon>
        <taxon>Pseudomonadati</taxon>
        <taxon>Bacteroidota</taxon>
        <taxon>Flavobacteriia</taxon>
        <taxon>Flavobacteriales</taxon>
        <taxon>Flavobacteriaceae</taxon>
        <taxon>Flavobacterium</taxon>
    </lineage>
</organism>
<sequence length="627" mass="72299">MSESLQILQKYWKHDSFRDLQEEIINSVLKGNDTFALLPTSGGKSICYQIPGMQNKGLCMVISPLIALIKDQVQNLQSKNIKAIALLGGISQNDAIELLDNCEYGNYKFLYLSPERLQQDWVIERLKQLPINLIAIDEAHCVSQWGHDFRPAYLKIKQLKTHFPKVPFLALTASATVRVQKDIIENLALEQPKVFKKSFTRSNLAYHVVKTEDKIFKLRQILTKNPQSSIIYVRNRKASIEIANQLQKIGLSSTYFHGGLPIKEKEKNMSLWMQNEVQTIVATNAFGMGIDKPDVKTVIHMQLPENLENYYQEVGRAGRNNEKAFGLLLVSVGDIEVAKKQFLESLPDKVFLKEVYIKLNNYFQIAYGEGFNQQFNFNLNQFCTQYNFPILKTFNALQYLDRQAVITLQNEFSEKISLQFIIPSKEVIRYMSLNSKSENIITTILRTYPGIFELETLINSTLIAKKSSTNEKKVLETILELEKNHCITLQIQNNDSRITFNEVREDALTINRISKLLEKQNELKISQLKSVIDYISKEKCKNKLLMHYFDEKETQNCGICSYCISQKNNVNLELINQIIELLKEKKLNSREIESLLTISSEQVIFAIQTLLEKNIIAINPYNQYYLL</sequence>
<evidence type="ECO:0000256" key="4">
    <source>
        <dbReference type="ARBA" id="ARBA00022801"/>
    </source>
</evidence>
<dbReference type="PANTHER" id="PTHR13710">
    <property type="entry name" value="DNA HELICASE RECQ FAMILY MEMBER"/>
    <property type="match status" value="1"/>
</dbReference>
<name>A0ABX0ISZ1_9FLAO</name>
<dbReference type="Pfam" id="PF16124">
    <property type="entry name" value="RecQ_Zn_bind"/>
    <property type="match status" value="1"/>
</dbReference>
<feature type="domain" description="Helicase C-terminal" evidence="14">
    <location>
        <begin position="217"/>
        <end position="363"/>
    </location>
</feature>
<feature type="domain" description="Helicase ATP-binding" evidence="13">
    <location>
        <begin position="25"/>
        <end position="193"/>
    </location>
</feature>
<evidence type="ECO:0000256" key="10">
    <source>
        <dbReference type="ARBA" id="ARBA00034808"/>
    </source>
</evidence>
<dbReference type="PANTHER" id="PTHR13710:SF105">
    <property type="entry name" value="ATP-DEPENDENT DNA HELICASE Q1"/>
    <property type="match status" value="1"/>
</dbReference>
<dbReference type="CDD" id="cd17920">
    <property type="entry name" value="DEXHc_RecQ"/>
    <property type="match status" value="1"/>
</dbReference>
<keyword evidence="8" id="KW-0413">Isomerase</keyword>
<dbReference type="EMBL" id="VEVQ02000003">
    <property type="protein sequence ID" value="NHN25226.1"/>
    <property type="molecule type" value="Genomic_DNA"/>
</dbReference>
<evidence type="ECO:0000313" key="16">
    <source>
        <dbReference type="Proteomes" id="UP000817854"/>
    </source>
</evidence>
<evidence type="ECO:0000256" key="2">
    <source>
        <dbReference type="ARBA" id="ARBA00022723"/>
    </source>
</evidence>
<evidence type="ECO:0000256" key="12">
    <source>
        <dbReference type="ARBA" id="ARBA00044550"/>
    </source>
</evidence>
<evidence type="ECO:0000256" key="9">
    <source>
        <dbReference type="ARBA" id="ARBA00034617"/>
    </source>
</evidence>
<dbReference type="Pfam" id="PF00270">
    <property type="entry name" value="DEAD"/>
    <property type="match status" value="1"/>
</dbReference>
<dbReference type="EC" id="5.6.2.4" evidence="10"/>
<dbReference type="Gene3D" id="3.40.50.300">
    <property type="entry name" value="P-loop containing nucleotide triphosphate hydrolases"/>
    <property type="match status" value="2"/>
</dbReference>
<proteinExistence type="inferred from homology"/>
<dbReference type="SUPFAM" id="SSF52540">
    <property type="entry name" value="P-loop containing nucleoside triphosphate hydrolases"/>
    <property type="match status" value="1"/>
</dbReference>
<evidence type="ECO:0000313" key="15">
    <source>
        <dbReference type="EMBL" id="NHN25226.1"/>
    </source>
</evidence>
<gene>
    <name evidence="15" type="ORF">FIA58_005995</name>
</gene>
<keyword evidence="16" id="KW-1185">Reference proteome</keyword>
<evidence type="ECO:0000256" key="5">
    <source>
        <dbReference type="ARBA" id="ARBA00022806"/>
    </source>
</evidence>
<dbReference type="InterPro" id="IPR011545">
    <property type="entry name" value="DEAD/DEAH_box_helicase_dom"/>
</dbReference>
<dbReference type="SMART" id="SM00487">
    <property type="entry name" value="DEXDc"/>
    <property type="match status" value="1"/>
</dbReference>
<evidence type="ECO:0000256" key="1">
    <source>
        <dbReference type="ARBA" id="ARBA00005446"/>
    </source>
</evidence>
<comment type="similarity">
    <text evidence="1">Belongs to the helicase family. RecQ subfamily.</text>
</comment>
<protein>
    <recommendedName>
        <fullName evidence="11">ATP-dependent DNA helicase RecQ</fullName>
        <ecNumber evidence="10">5.6.2.4</ecNumber>
    </recommendedName>
    <alternativeName>
        <fullName evidence="12">DNA 3'-5' helicase RecQ</fullName>
    </alternativeName>
</protein>
<accession>A0ABX0ISZ1</accession>
<dbReference type="PROSITE" id="PS51192">
    <property type="entry name" value="HELICASE_ATP_BIND_1"/>
    <property type="match status" value="1"/>
</dbReference>
<dbReference type="InterPro" id="IPR027417">
    <property type="entry name" value="P-loop_NTPase"/>
</dbReference>
<dbReference type="SMART" id="SM00490">
    <property type="entry name" value="HELICc"/>
    <property type="match status" value="1"/>
</dbReference>
<comment type="caution">
    <text evidence="15">The sequence shown here is derived from an EMBL/GenBank/DDBJ whole genome shotgun (WGS) entry which is preliminary data.</text>
</comment>
<reference evidence="15" key="2">
    <citation type="submission" date="2020-02" db="EMBL/GenBank/DDBJ databases">
        <title>Flavobacterium profundi sp. nov., isolated from a deep-sea seamount.</title>
        <authorList>
            <person name="Zhang D.-C."/>
        </authorList>
    </citation>
    <scope>NUCLEOTIDE SEQUENCE</scope>
    <source>
        <strain evidence="15">EC11</strain>
    </source>
</reference>
<evidence type="ECO:0000256" key="11">
    <source>
        <dbReference type="ARBA" id="ARBA00044535"/>
    </source>
</evidence>
<dbReference type="InterPro" id="IPR001650">
    <property type="entry name" value="Helicase_C-like"/>
</dbReference>
<dbReference type="NCBIfam" id="TIGR00614">
    <property type="entry name" value="recQ_fam"/>
    <property type="match status" value="1"/>
</dbReference>
<keyword evidence="3" id="KW-0547">Nucleotide-binding</keyword>
<comment type="catalytic activity">
    <reaction evidence="9">
        <text>Couples ATP hydrolysis with the unwinding of duplex DNA by translocating in the 3'-5' direction.</text>
        <dbReference type="EC" id="5.6.2.4"/>
    </reaction>
</comment>
<dbReference type="Gene3D" id="1.10.10.10">
    <property type="entry name" value="Winged helix-like DNA-binding domain superfamily/Winged helix DNA-binding domain"/>
    <property type="match status" value="1"/>
</dbReference>
<dbReference type="GO" id="GO:0004386">
    <property type="term" value="F:helicase activity"/>
    <property type="evidence" value="ECO:0007669"/>
    <property type="project" value="UniProtKB-KW"/>
</dbReference>
<keyword evidence="2" id="KW-0479">Metal-binding</keyword>
<keyword evidence="4" id="KW-0378">Hydrolase</keyword>
<dbReference type="InterPro" id="IPR014001">
    <property type="entry name" value="Helicase_ATP-bd"/>
</dbReference>
<evidence type="ECO:0000259" key="13">
    <source>
        <dbReference type="PROSITE" id="PS51192"/>
    </source>
</evidence>
<keyword evidence="7" id="KW-0238">DNA-binding</keyword>
<evidence type="ECO:0000259" key="14">
    <source>
        <dbReference type="PROSITE" id="PS51194"/>
    </source>
</evidence>
<evidence type="ECO:0000256" key="6">
    <source>
        <dbReference type="ARBA" id="ARBA00022840"/>
    </source>
</evidence>
<dbReference type="Pfam" id="PF00271">
    <property type="entry name" value="Helicase_C"/>
    <property type="match status" value="1"/>
</dbReference>
<evidence type="ECO:0000256" key="7">
    <source>
        <dbReference type="ARBA" id="ARBA00023125"/>
    </source>
</evidence>
<dbReference type="PROSITE" id="PS51194">
    <property type="entry name" value="HELICASE_CTER"/>
    <property type="match status" value="1"/>
</dbReference>
<dbReference type="RefSeq" id="WP_140961183.1">
    <property type="nucleotide sequence ID" value="NZ_VEVQ02000003.1"/>
</dbReference>
<dbReference type="Proteomes" id="UP000817854">
    <property type="component" value="Unassembled WGS sequence"/>
</dbReference>
<reference evidence="15" key="1">
    <citation type="submission" date="2019-05" db="EMBL/GenBank/DDBJ databases">
        <authorList>
            <person name="Lianzixin W."/>
        </authorList>
    </citation>
    <scope>NUCLEOTIDE SEQUENCE</scope>
    <source>
        <strain evidence="15">EC11</strain>
    </source>
</reference>
<evidence type="ECO:0000256" key="8">
    <source>
        <dbReference type="ARBA" id="ARBA00023235"/>
    </source>
</evidence>
<dbReference type="InterPro" id="IPR036388">
    <property type="entry name" value="WH-like_DNA-bd_sf"/>
</dbReference>
<evidence type="ECO:0000256" key="3">
    <source>
        <dbReference type="ARBA" id="ARBA00022741"/>
    </source>
</evidence>